<dbReference type="Pfam" id="PF12697">
    <property type="entry name" value="Abhydrolase_6"/>
    <property type="match status" value="1"/>
</dbReference>
<dbReference type="InterPro" id="IPR000073">
    <property type="entry name" value="AB_hydrolase_1"/>
</dbReference>
<dbReference type="PANTHER" id="PTHR43798:SF33">
    <property type="entry name" value="HYDROLASE, PUTATIVE (AFU_ORTHOLOGUE AFUA_2G14860)-RELATED"/>
    <property type="match status" value="1"/>
</dbReference>
<dbReference type="Gene3D" id="3.40.50.1820">
    <property type="entry name" value="alpha/beta hydrolase"/>
    <property type="match status" value="1"/>
</dbReference>
<protein>
    <submittedName>
        <fullName evidence="2">Alpha/beta hydrolase</fullName>
    </submittedName>
</protein>
<accession>A0A3E2NWV2</accession>
<dbReference type="OrthoDB" id="9773293at2"/>
<dbReference type="Proteomes" id="UP000260823">
    <property type="component" value="Unassembled WGS sequence"/>
</dbReference>
<dbReference type="InterPro" id="IPR050266">
    <property type="entry name" value="AB_hydrolase_sf"/>
</dbReference>
<dbReference type="PANTHER" id="PTHR43798">
    <property type="entry name" value="MONOACYLGLYCEROL LIPASE"/>
    <property type="match status" value="1"/>
</dbReference>
<keyword evidence="2" id="KW-0378">Hydrolase</keyword>
<evidence type="ECO:0000313" key="2">
    <source>
        <dbReference type="EMBL" id="RFZ85483.1"/>
    </source>
</evidence>
<name>A0A3E2NWV2_9SPHI</name>
<dbReference type="EMBL" id="QWDE01000001">
    <property type="protein sequence ID" value="RFZ85483.1"/>
    <property type="molecule type" value="Genomic_DNA"/>
</dbReference>
<dbReference type="RefSeq" id="WP_117382382.1">
    <property type="nucleotide sequence ID" value="NZ_QWDE01000001.1"/>
</dbReference>
<reference evidence="2 3" key="1">
    <citation type="submission" date="2018-08" db="EMBL/GenBank/DDBJ databases">
        <title>Mucilaginibacter terrae sp. nov., isolated from manganese diggings.</title>
        <authorList>
            <person name="Huang Y."/>
            <person name="Zhou Z."/>
        </authorList>
    </citation>
    <scope>NUCLEOTIDE SEQUENCE [LARGE SCALE GENOMIC DNA]</scope>
    <source>
        <strain evidence="2 3">ZH6</strain>
    </source>
</reference>
<organism evidence="2 3">
    <name type="scientific">Mucilaginibacter terrenus</name>
    <dbReference type="NCBI Taxonomy" id="2482727"/>
    <lineage>
        <taxon>Bacteria</taxon>
        <taxon>Pseudomonadati</taxon>
        <taxon>Bacteroidota</taxon>
        <taxon>Sphingobacteriia</taxon>
        <taxon>Sphingobacteriales</taxon>
        <taxon>Sphingobacteriaceae</taxon>
        <taxon>Mucilaginibacter</taxon>
    </lineage>
</organism>
<dbReference type="GO" id="GO:0016020">
    <property type="term" value="C:membrane"/>
    <property type="evidence" value="ECO:0007669"/>
    <property type="project" value="TreeGrafter"/>
</dbReference>
<sequence>MKFVRNLLLVLLALVVLGGIILAVLYFASDKETKELTYNIRKNTNGSYAELSQGITHYELDGPDSGKVVVLLHGFSVPYYIWNGTYEYLTEHGYRVLRYDMYGRGYSDRPAVTYNQELYFNQLKELISKLQLKTPFSIAGISFGGKLAIDFTNANPEIVDKVILIDPAYADLKPSAPAFITNLMEAINPDKRAFGQTEDLKYPDRHPNWVEEYTPQMEYKGFRHSLVSTMYNYPFNSRAVNISLNTKNKQVLLIWGKDDKTVPFTYSDSIRSVLKTIFLPVDDAAHLPFLEQPDIVNPAIVTFLKK</sequence>
<evidence type="ECO:0000313" key="3">
    <source>
        <dbReference type="Proteomes" id="UP000260823"/>
    </source>
</evidence>
<dbReference type="PRINTS" id="PR00111">
    <property type="entry name" value="ABHYDROLASE"/>
</dbReference>
<dbReference type="SUPFAM" id="SSF53474">
    <property type="entry name" value="alpha/beta-Hydrolases"/>
    <property type="match status" value="1"/>
</dbReference>
<feature type="domain" description="AB hydrolase-1" evidence="1">
    <location>
        <begin position="69"/>
        <end position="297"/>
    </location>
</feature>
<comment type="caution">
    <text evidence="2">The sequence shown here is derived from an EMBL/GenBank/DDBJ whole genome shotgun (WGS) entry which is preliminary data.</text>
</comment>
<keyword evidence="3" id="KW-1185">Reference proteome</keyword>
<evidence type="ECO:0000259" key="1">
    <source>
        <dbReference type="Pfam" id="PF12697"/>
    </source>
</evidence>
<proteinExistence type="predicted"/>
<dbReference type="InterPro" id="IPR000639">
    <property type="entry name" value="Epox_hydrolase-like"/>
</dbReference>
<dbReference type="GO" id="GO:0016787">
    <property type="term" value="F:hydrolase activity"/>
    <property type="evidence" value="ECO:0007669"/>
    <property type="project" value="UniProtKB-KW"/>
</dbReference>
<gene>
    <name evidence="2" type="ORF">DYU05_07765</name>
</gene>
<dbReference type="InterPro" id="IPR029058">
    <property type="entry name" value="AB_hydrolase_fold"/>
</dbReference>
<dbReference type="AlphaFoldDB" id="A0A3E2NWV2"/>
<dbReference type="PRINTS" id="PR00412">
    <property type="entry name" value="EPOXHYDRLASE"/>
</dbReference>